<protein>
    <submittedName>
        <fullName evidence="1">Uncharacterized protein</fullName>
    </submittedName>
</protein>
<name>A0A0F9HYA1_9ZZZZ</name>
<accession>A0A0F9HYA1</accession>
<organism evidence="1">
    <name type="scientific">marine sediment metagenome</name>
    <dbReference type="NCBI Taxonomy" id="412755"/>
    <lineage>
        <taxon>unclassified sequences</taxon>
        <taxon>metagenomes</taxon>
        <taxon>ecological metagenomes</taxon>
    </lineage>
</organism>
<dbReference type="EMBL" id="LAZR01013841">
    <property type="protein sequence ID" value="KKM20097.1"/>
    <property type="molecule type" value="Genomic_DNA"/>
</dbReference>
<reference evidence="1" key="1">
    <citation type="journal article" date="2015" name="Nature">
        <title>Complex archaea that bridge the gap between prokaryotes and eukaryotes.</title>
        <authorList>
            <person name="Spang A."/>
            <person name="Saw J.H."/>
            <person name="Jorgensen S.L."/>
            <person name="Zaremba-Niedzwiedzka K."/>
            <person name="Martijn J."/>
            <person name="Lind A.E."/>
            <person name="van Eijk R."/>
            <person name="Schleper C."/>
            <person name="Guy L."/>
            <person name="Ettema T.J."/>
        </authorList>
    </citation>
    <scope>NUCLEOTIDE SEQUENCE</scope>
</reference>
<gene>
    <name evidence="1" type="ORF">LCGC14_1649020</name>
</gene>
<proteinExistence type="predicted"/>
<dbReference type="AlphaFoldDB" id="A0A0F9HYA1"/>
<evidence type="ECO:0000313" key="1">
    <source>
        <dbReference type="EMBL" id="KKM20097.1"/>
    </source>
</evidence>
<comment type="caution">
    <text evidence="1">The sequence shown here is derived from an EMBL/GenBank/DDBJ whole genome shotgun (WGS) entry which is preliminary data.</text>
</comment>
<feature type="non-terminal residue" evidence="1">
    <location>
        <position position="1"/>
    </location>
</feature>
<sequence length="62" mass="7345">FRLNEQPYLGINIHDMIDNITAFKSTRDNFIQRRVRRMTKTLEKANIIHTDDLSIGGIWLED</sequence>